<organism evidence="8 9">
    <name type="scientific">Thalassiosira oceanica</name>
    <name type="common">Marine diatom</name>
    <dbReference type="NCBI Taxonomy" id="159749"/>
    <lineage>
        <taxon>Eukaryota</taxon>
        <taxon>Sar</taxon>
        <taxon>Stramenopiles</taxon>
        <taxon>Ochrophyta</taxon>
        <taxon>Bacillariophyta</taxon>
        <taxon>Coscinodiscophyceae</taxon>
        <taxon>Thalassiosirophycidae</taxon>
        <taxon>Thalassiosirales</taxon>
        <taxon>Thalassiosiraceae</taxon>
        <taxon>Thalassiosira</taxon>
    </lineage>
</organism>
<dbReference type="PANTHER" id="PTHR21711">
    <property type="entry name" value="MITOCHONDRIAL INNER MEMBRANE PROTEASE"/>
    <property type="match status" value="1"/>
</dbReference>
<keyword evidence="9" id="KW-1185">Reference proteome</keyword>
<comment type="caution">
    <text evidence="8">The sequence shown here is derived from an EMBL/GenBank/DDBJ whole genome shotgun (WGS) entry which is preliminary data.</text>
</comment>
<comment type="similarity">
    <text evidence="1 6">Belongs to the peptidase M76 family.</text>
</comment>
<reference evidence="8 9" key="1">
    <citation type="journal article" date="2012" name="Genome Biol.">
        <title>Genome and low-iron response of an oceanic diatom adapted to chronic iron limitation.</title>
        <authorList>
            <person name="Lommer M."/>
            <person name="Specht M."/>
            <person name="Roy A.S."/>
            <person name="Kraemer L."/>
            <person name="Andreson R."/>
            <person name="Gutowska M.A."/>
            <person name="Wolf J."/>
            <person name="Bergner S.V."/>
            <person name="Schilhabel M.B."/>
            <person name="Klostermeier U.C."/>
            <person name="Beiko R.G."/>
            <person name="Rosenstiel P."/>
            <person name="Hippler M."/>
            <person name="Laroche J."/>
        </authorList>
    </citation>
    <scope>NUCLEOTIDE SEQUENCE [LARGE SCALE GENOMIC DNA]</scope>
    <source>
        <strain evidence="8 9">CCMP1005</strain>
    </source>
</reference>
<evidence type="ECO:0000256" key="2">
    <source>
        <dbReference type="ARBA" id="ARBA00022670"/>
    </source>
</evidence>
<dbReference type="Proteomes" id="UP000266841">
    <property type="component" value="Unassembled WGS sequence"/>
</dbReference>
<feature type="compositionally biased region" description="Polar residues" evidence="7">
    <location>
        <begin position="316"/>
        <end position="331"/>
    </location>
</feature>
<dbReference type="GO" id="GO:0034982">
    <property type="term" value="P:mitochondrial protein processing"/>
    <property type="evidence" value="ECO:0007669"/>
    <property type="project" value="TreeGrafter"/>
</dbReference>
<evidence type="ECO:0000313" key="9">
    <source>
        <dbReference type="Proteomes" id="UP000266841"/>
    </source>
</evidence>
<dbReference type="OMA" id="VTTITIE"/>
<dbReference type="GO" id="GO:0005739">
    <property type="term" value="C:mitochondrion"/>
    <property type="evidence" value="ECO:0007669"/>
    <property type="project" value="GOC"/>
</dbReference>
<dbReference type="GO" id="GO:0004222">
    <property type="term" value="F:metalloendopeptidase activity"/>
    <property type="evidence" value="ECO:0007669"/>
    <property type="project" value="InterPro"/>
</dbReference>
<sequence>MGNDPADKSKPQAPPEECRKCMDYLSTALDRIGSRPVALLREIGAIPRVDEKANLRFYQQTEKGVLVKLRRQETEKMEVGGKLSAAASRDERLKACGEVLQTTDVADARIQSEKATLGRRLTSLVQQSTEILRSVDDGVSLITTSPANAAPTGEKPVQAKEEDFTTIAIECKPCGSSSRAEEGARAYVMGPKPLSIVLCSNRTSSQQEIEEVLVHELIHIYDVHSRQMDLRDCRQLAYSEVRSAREAECHGCLNSFFTGICARDKATEATRNMFADEARSCVAQVFDDAFKDMAPFDKRGDTDGQSSDFLKACVRGSNSNPTSASPRSSER</sequence>
<evidence type="ECO:0000256" key="1">
    <source>
        <dbReference type="ARBA" id="ARBA00009915"/>
    </source>
</evidence>
<keyword evidence="4 6" id="KW-0378">Hydrolase</keyword>
<evidence type="ECO:0000256" key="4">
    <source>
        <dbReference type="ARBA" id="ARBA00022801"/>
    </source>
</evidence>
<dbReference type="EC" id="3.4.24.-" evidence="6"/>
<dbReference type="OrthoDB" id="285308at2759"/>
<evidence type="ECO:0000313" key="8">
    <source>
        <dbReference type="EMBL" id="EJK56214.1"/>
    </source>
</evidence>
<keyword evidence="3 6" id="KW-0479">Metal-binding</keyword>
<protein>
    <recommendedName>
        <fullName evidence="6">Mitochondrial inner membrane protease ATP23</fullName>
        <ecNumber evidence="6">3.4.24.-</ecNumber>
    </recommendedName>
</protein>
<keyword evidence="5 6" id="KW-0482">Metalloprotease</keyword>
<dbReference type="Pfam" id="PF09768">
    <property type="entry name" value="Peptidase_M76"/>
    <property type="match status" value="1"/>
</dbReference>
<keyword evidence="2 6" id="KW-0645">Protease</keyword>
<feature type="region of interest" description="Disordered" evidence="7">
    <location>
        <begin position="296"/>
        <end position="331"/>
    </location>
</feature>
<name>K0RUY8_THAOC</name>
<proteinExistence type="inferred from homology"/>
<dbReference type="AlphaFoldDB" id="K0RUY8"/>
<dbReference type="GO" id="GO:0033615">
    <property type="term" value="P:mitochondrial proton-transporting ATP synthase complex assembly"/>
    <property type="evidence" value="ECO:0007669"/>
    <property type="project" value="TreeGrafter"/>
</dbReference>
<dbReference type="EMBL" id="AGNL01032114">
    <property type="protein sequence ID" value="EJK56214.1"/>
    <property type="molecule type" value="Genomic_DNA"/>
</dbReference>
<accession>K0RUY8</accession>
<dbReference type="InterPro" id="IPR019165">
    <property type="entry name" value="Peptidase_M76_ATP23"/>
</dbReference>
<dbReference type="GO" id="GO:0046872">
    <property type="term" value="F:metal ion binding"/>
    <property type="evidence" value="ECO:0007669"/>
    <property type="project" value="UniProtKB-KW"/>
</dbReference>
<gene>
    <name evidence="8" type="ORF">THAOC_23947</name>
</gene>
<dbReference type="eggNOG" id="KOG3314">
    <property type="taxonomic scope" value="Eukaryota"/>
</dbReference>
<dbReference type="PANTHER" id="PTHR21711:SF0">
    <property type="entry name" value="MITOCHONDRIAL INNER MEMBRANE PROTEASE ATP23 HOMOLOG"/>
    <property type="match status" value="1"/>
</dbReference>
<evidence type="ECO:0000256" key="5">
    <source>
        <dbReference type="ARBA" id="ARBA00023049"/>
    </source>
</evidence>
<evidence type="ECO:0000256" key="7">
    <source>
        <dbReference type="SAM" id="MobiDB-lite"/>
    </source>
</evidence>
<evidence type="ECO:0000256" key="6">
    <source>
        <dbReference type="RuleBase" id="RU364057"/>
    </source>
</evidence>
<evidence type="ECO:0000256" key="3">
    <source>
        <dbReference type="ARBA" id="ARBA00022723"/>
    </source>
</evidence>